<dbReference type="PROSITE" id="PS51999">
    <property type="entry name" value="ZF_GRF"/>
    <property type="match status" value="1"/>
</dbReference>
<reference evidence="7 8" key="1">
    <citation type="submission" date="2024-09" db="EMBL/GenBank/DDBJ databases">
        <title>Itraconazole resistance in Madurella fahalii resulting from another homologue of gene encoding cytochrome P450 14-alpha sterol demethylase (CYP51).</title>
        <authorList>
            <person name="Yoshioka I."/>
            <person name="Fahal A.H."/>
            <person name="Kaneko S."/>
            <person name="Yaguchi T."/>
        </authorList>
    </citation>
    <scope>NUCLEOTIDE SEQUENCE [LARGE SCALE GENOMIC DNA]</scope>
    <source>
        <strain evidence="7 8">IFM 68171</strain>
    </source>
</reference>
<keyword evidence="8" id="KW-1185">Reference proteome</keyword>
<feature type="region of interest" description="Disordered" evidence="5">
    <location>
        <begin position="174"/>
        <end position="236"/>
    </location>
</feature>
<keyword evidence="3" id="KW-0862">Zinc</keyword>
<dbReference type="Proteomes" id="UP001628179">
    <property type="component" value="Unassembled WGS sequence"/>
</dbReference>
<keyword evidence="1" id="KW-0479">Metal-binding</keyword>
<gene>
    <name evidence="7" type="ORF">MFIFM68171_06730</name>
</gene>
<dbReference type="InterPro" id="IPR010666">
    <property type="entry name" value="Znf_GRF"/>
</dbReference>
<comment type="caution">
    <text evidence="7">The sequence shown here is derived from an EMBL/GenBank/DDBJ whole genome shotgun (WGS) entry which is preliminary data.</text>
</comment>
<evidence type="ECO:0000256" key="4">
    <source>
        <dbReference type="PROSITE-ProRule" id="PRU01343"/>
    </source>
</evidence>
<feature type="compositionally biased region" description="Polar residues" evidence="5">
    <location>
        <begin position="174"/>
        <end position="192"/>
    </location>
</feature>
<evidence type="ECO:0000256" key="1">
    <source>
        <dbReference type="ARBA" id="ARBA00022723"/>
    </source>
</evidence>
<proteinExistence type="predicted"/>
<protein>
    <submittedName>
        <fullName evidence="7">GRF-type domain-containing protein</fullName>
    </submittedName>
</protein>
<evidence type="ECO:0000313" key="7">
    <source>
        <dbReference type="EMBL" id="GAB1316520.1"/>
    </source>
</evidence>
<name>A0ABQ0GFI3_9PEZI</name>
<keyword evidence="2 4" id="KW-0863">Zinc-finger</keyword>
<dbReference type="InterPro" id="IPR056444">
    <property type="entry name" value="Zn_ribbon_GRF_2"/>
</dbReference>
<dbReference type="Pfam" id="PF23549">
    <property type="entry name" value="Zn_ribbon_GRF_2"/>
    <property type="match status" value="1"/>
</dbReference>
<dbReference type="EMBL" id="BAAFSV010000003">
    <property type="protein sequence ID" value="GAB1316520.1"/>
    <property type="molecule type" value="Genomic_DNA"/>
</dbReference>
<dbReference type="RefSeq" id="XP_070918251.1">
    <property type="nucleotide sequence ID" value="XM_071062150.1"/>
</dbReference>
<evidence type="ECO:0000313" key="8">
    <source>
        <dbReference type="Proteomes" id="UP001628179"/>
    </source>
</evidence>
<feature type="domain" description="GRF-type" evidence="6">
    <location>
        <begin position="308"/>
        <end position="348"/>
    </location>
</feature>
<accession>A0ABQ0GFI3</accession>
<evidence type="ECO:0000256" key="3">
    <source>
        <dbReference type="ARBA" id="ARBA00022833"/>
    </source>
</evidence>
<sequence length="385" mass="42820">MSETREYRASTASQKQRRITLWLAVRPASTGVVMLTEAKTKNEHAENLRSLIWEVPKPSHLDIATTPSHHSPSLTVVYPTLPLIDTSPFDSDIQYPDLGPEGSSDDEYFVTAPASPVIQGEAVVKPVASSSIHHLEQIEKQLTRLELSPIEPTSHPKGEPPDAAHYTLTRTSPNISLTFPRSHSPSLFSQSPRGDDWRPEDYDYYPSPESESDPRPDPEQEASQAQPDLHPEPSLPFTTLATLWSQPPKAFPMRGPPCLACRRPSSFGRVSPSNTNGNALRPYYRCGPCNRWVTWADMRGVRDTNVACACGVPSRECITGRRALCGPGKRFWVCVEGRCRFMRWDDEERQGPLLLDAKDGLGLSGAGSAKEEREKKGWCCGRVIY</sequence>
<evidence type="ECO:0000256" key="2">
    <source>
        <dbReference type="ARBA" id="ARBA00022771"/>
    </source>
</evidence>
<dbReference type="GeneID" id="98177473"/>
<evidence type="ECO:0000259" key="6">
    <source>
        <dbReference type="PROSITE" id="PS51999"/>
    </source>
</evidence>
<evidence type="ECO:0000256" key="5">
    <source>
        <dbReference type="SAM" id="MobiDB-lite"/>
    </source>
</evidence>
<organism evidence="7 8">
    <name type="scientific">Madurella fahalii</name>
    <dbReference type="NCBI Taxonomy" id="1157608"/>
    <lineage>
        <taxon>Eukaryota</taxon>
        <taxon>Fungi</taxon>
        <taxon>Dikarya</taxon>
        <taxon>Ascomycota</taxon>
        <taxon>Pezizomycotina</taxon>
        <taxon>Sordariomycetes</taxon>
        <taxon>Sordariomycetidae</taxon>
        <taxon>Sordariales</taxon>
        <taxon>Sordariales incertae sedis</taxon>
        <taxon>Madurella</taxon>
    </lineage>
</organism>